<keyword evidence="6" id="KW-0436">Ligase</keyword>
<keyword evidence="2 4" id="KW-0547">Nucleotide-binding</keyword>
<feature type="binding site" evidence="4">
    <location>
        <position position="70"/>
    </location>
    <ligand>
        <name>substrate</name>
    </ligand>
</feature>
<dbReference type="Proteomes" id="UP000294192">
    <property type="component" value="Unassembled WGS sequence"/>
</dbReference>
<dbReference type="PANTHER" id="PTHR23407:SF1">
    <property type="entry name" value="5-FORMYLTETRAHYDROFOLATE CYCLO-LIGASE"/>
    <property type="match status" value="1"/>
</dbReference>
<comment type="similarity">
    <text evidence="1 5">Belongs to the 5-formyltetrahydrofolate cyclo-ligase family.</text>
</comment>
<accession>A0A4R0XS89</accession>
<keyword evidence="7" id="KW-1185">Reference proteome</keyword>
<dbReference type="InterPro" id="IPR002698">
    <property type="entry name" value="FTHF_cligase"/>
</dbReference>
<dbReference type="PIRSF" id="PIRSF006806">
    <property type="entry name" value="FTHF_cligase"/>
    <property type="match status" value="1"/>
</dbReference>
<comment type="cofactor">
    <cofactor evidence="5">
        <name>Mg(2+)</name>
        <dbReference type="ChEBI" id="CHEBI:18420"/>
    </cofactor>
</comment>
<reference evidence="6 7" key="1">
    <citation type="submission" date="2018-02" db="EMBL/GenBank/DDBJ databases">
        <title>Mycoplasma marinum and Mycoplasma todarodis sp. nov., moderately halophilic and psychrotolerant mycoplasmas isolated from cephalopods.</title>
        <authorList>
            <person name="Viver T."/>
        </authorList>
    </citation>
    <scope>NUCLEOTIDE SEQUENCE [LARGE SCALE GENOMIC DNA]</scope>
    <source>
        <strain evidence="6 7">PE</strain>
    </source>
</reference>
<keyword evidence="5" id="KW-0479">Metal-binding</keyword>
<dbReference type="EMBL" id="PSZO01000009">
    <property type="protein sequence ID" value="TCG11290.1"/>
    <property type="molecule type" value="Genomic_DNA"/>
</dbReference>
<dbReference type="GO" id="GO:0046872">
    <property type="term" value="F:metal ion binding"/>
    <property type="evidence" value="ECO:0007669"/>
    <property type="project" value="UniProtKB-KW"/>
</dbReference>
<dbReference type="PANTHER" id="PTHR23407">
    <property type="entry name" value="ATPASE INHIBITOR/5-FORMYLTETRAHYDROFOLATE CYCLO-LIGASE"/>
    <property type="match status" value="1"/>
</dbReference>
<dbReference type="AlphaFoldDB" id="A0A4R0XS89"/>
<evidence type="ECO:0000256" key="4">
    <source>
        <dbReference type="PIRSR" id="PIRSR006806-1"/>
    </source>
</evidence>
<dbReference type="GO" id="GO:0005524">
    <property type="term" value="F:ATP binding"/>
    <property type="evidence" value="ECO:0007669"/>
    <property type="project" value="UniProtKB-KW"/>
</dbReference>
<dbReference type="InterPro" id="IPR024185">
    <property type="entry name" value="FTHF_cligase-like_sf"/>
</dbReference>
<evidence type="ECO:0000313" key="7">
    <source>
        <dbReference type="Proteomes" id="UP000294192"/>
    </source>
</evidence>
<dbReference type="EC" id="6.3.3.2" evidence="5"/>
<dbReference type="SUPFAM" id="SSF100950">
    <property type="entry name" value="NagB/RpiA/CoA transferase-like"/>
    <property type="match status" value="1"/>
</dbReference>
<dbReference type="Pfam" id="PF01812">
    <property type="entry name" value="5-FTHF_cyc-lig"/>
    <property type="match status" value="1"/>
</dbReference>
<protein>
    <recommendedName>
        <fullName evidence="5">5-formyltetrahydrofolate cyclo-ligase</fullName>
        <ecNumber evidence="5">6.3.3.2</ecNumber>
    </recommendedName>
</protein>
<dbReference type="GO" id="GO:0035999">
    <property type="term" value="P:tetrahydrofolate interconversion"/>
    <property type="evidence" value="ECO:0007669"/>
    <property type="project" value="TreeGrafter"/>
</dbReference>
<evidence type="ECO:0000256" key="1">
    <source>
        <dbReference type="ARBA" id="ARBA00010638"/>
    </source>
</evidence>
<comment type="catalytic activity">
    <reaction evidence="5">
        <text>(6S)-5-formyl-5,6,7,8-tetrahydrofolate + ATP = (6R)-5,10-methenyltetrahydrofolate + ADP + phosphate</text>
        <dbReference type="Rhea" id="RHEA:10488"/>
        <dbReference type="ChEBI" id="CHEBI:30616"/>
        <dbReference type="ChEBI" id="CHEBI:43474"/>
        <dbReference type="ChEBI" id="CHEBI:57455"/>
        <dbReference type="ChEBI" id="CHEBI:57457"/>
        <dbReference type="ChEBI" id="CHEBI:456216"/>
        <dbReference type="EC" id="6.3.3.2"/>
    </reaction>
</comment>
<sequence>MLFKIKSFYYNLNNMKNTKQEIRNIIKNRRSKLLPKEVIKKSEAIINKVKTKILDGNFEIISVYYSTENEVQTQELIKWLFSIGKRVVIPFMDSDHNMEMKEIDSFDFKREVFLGIIQPIQEYKSIDIKKIDLTITPCLGFDKKHNRLGYGLGCYDKMLRETNSMSWLLAFDVQEFGEIPTEECDEEIDIIFTETR</sequence>
<gene>
    <name evidence="6" type="ORF">C4B24_02485</name>
</gene>
<dbReference type="GO" id="GO:0009396">
    <property type="term" value="P:folic acid-containing compound biosynthetic process"/>
    <property type="evidence" value="ECO:0007669"/>
    <property type="project" value="TreeGrafter"/>
</dbReference>
<dbReference type="GO" id="GO:0030272">
    <property type="term" value="F:5-formyltetrahydrofolate cyclo-ligase activity"/>
    <property type="evidence" value="ECO:0007669"/>
    <property type="project" value="UniProtKB-EC"/>
</dbReference>
<evidence type="ECO:0000256" key="2">
    <source>
        <dbReference type="ARBA" id="ARBA00022741"/>
    </source>
</evidence>
<evidence type="ECO:0000256" key="5">
    <source>
        <dbReference type="RuleBase" id="RU361279"/>
    </source>
</evidence>
<proteinExistence type="inferred from homology"/>
<evidence type="ECO:0000313" key="6">
    <source>
        <dbReference type="EMBL" id="TCG11290.1"/>
    </source>
</evidence>
<keyword evidence="3 4" id="KW-0067">ATP-binding</keyword>
<dbReference type="OrthoDB" id="9801938at2"/>
<feature type="binding site" evidence="4">
    <location>
        <begin position="19"/>
        <end position="23"/>
    </location>
    <ligand>
        <name>ATP</name>
        <dbReference type="ChEBI" id="CHEBI:30616"/>
    </ligand>
</feature>
<dbReference type="InterPro" id="IPR037171">
    <property type="entry name" value="NagB/RpiA_transferase-like"/>
</dbReference>
<dbReference type="NCBIfam" id="TIGR02727">
    <property type="entry name" value="MTHFS_bact"/>
    <property type="match status" value="1"/>
</dbReference>
<organism evidence="6 7">
    <name type="scientific">Mycoplasma marinum</name>
    <dbReference type="NCBI Taxonomy" id="1937190"/>
    <lineage>
        <taxon>Bacteria</taxon>
        <taxon>Bacillati</taxon>
        <taxon>Mycoplasmatota</taxon>
        <taxon>Mollicutes</taxon>
        <taxon>Mycoplasmataceae</taxon>
        <taxon>Mycoplasma</taxon>
    </lineage>
</organism>
<evidence type="ECO:0000256" key="3">
    <source>
        <dbReference type="ARBA" id="ARBA00022840"/>
    </source>
</evidence>
<comment type="caution">
    <text evidence="6">The sequence shown here is derived from an EMBL/GenBank/DDBJ whole genome shotgun (WGS) entry which is preliminary data.</text>
</comment>
<feature type="binding site" evidence="4">
    <location>
        <begin position="147"/>
        <end position="155"/>
    </location>
    <ligand>
        <name>ATP</name>
        <dbReference type="ChEBI" id="CHEBI:30616"/>
    </ligand>
</feature>
<dbReference type="Gene3D" id="3.40.50.10420">
    <property type="entry name" value="NagB/RpiA/CoA transferase-like"/>
    <property type="match status" value="1"/>
</dbReference>
<name>A0A4R0XS89_9MOLU</name>
<keyword evidence="5" id="KW-0460">Magnesium</keyword>